<keyword evidence="1" id="KW-0472">Membrane</keyword>
<keyword evidence="1" id="KW-0812">Transmembrane</keyword>
<dbReference type="AlphaFoldDB" id="A0AA97GVA8"/>
<feature type="transmembrane region" description="Helical" evidence="1">
    <location>
        <begin position="81"/>
        <end position="98"/>
    </location>
</feature>
<evidence type="ECO:0000256" key="1">
    <source>
        <dbReference type="SAM" id="Phobius"/>
    </source>
</evidence>
<organism evidence="2">
    <name type="scientific">Gordonia sp. MP11Mi</name>
    <dbReference type="NCBI Taxonomy" id="3022769"/>
    <lineage>
        <taxon>Bacteria</taxon>
        <taxon>Bacillati</taxon>
        <taxon>Actinomycetota</taxon>
        <taxon>Actinomycetes</taxon>
        <taxon>Mycobacteriales</taxon>
        <taxon>Gordoniaceae</taxon>
        <taxon>Gordonia</taxon>
    </lineage>
</organism>
<accession>A0AA97GVA8</accession>
<feature type="transmembrane region" description="Helical" evidence="1">
    <location>
        <begin position="6"/>
        <end position="25"/>
    </location>
</feature>
<dbReference type="RefSeq" id="WP_420041791.1">
    <property type="nucleotide sequence ID" value="NZ_CP128986.1"/>
</dbReference>
<gene>
    <name evidence="2" type="ORF">MP11Mi_16540</name>
</gene>
<keyword evidence="1" id="KW-1133">Transmembrane helix</keyword>
<reference evidence="2" key="1">
    <citation type="submission" date="2023-06" db="EMBL/GenBank/DDBJ databases">
        <title>Gordonia sp. nov. and Pseudochrobactrum sp. nov., two species isolated from the burying beetle Nicrophorus vespilloides.</title>
        <authorList>
            <person name="Poehlein A."/>
            <person name="Guzman J."/>
            <person name="Daniel R."/>
            <person name="Vilcinskas A."/>
        </authorList>
    </citation>
    <scope>NUCLEOTIDE SEQUENCE</scope>
    <source>
        <strain evidence="2">MP11Mi</strain>
    </source>
</reference>
<evidence type="ECO:0000313" key="2">
    <source>
        <dbReference type="EMBL" id="WOC12565.1"/>
    </source>
</evidence>
<proteinExistence type="predicted"/>
<sequence length="152" mass="16121">MNSWAFTAGIGLVAVTIATIAFVAYRQRESASLLRDAELARSLRDLADDDAVRLAAVDEFETTVYRRLFYSSVVGPRLRSIAWALLGAVLAGAGALALDTFDGVVAMVMWGVLLAVTVVFAFAALGYAGAAVFHAATTPRVTVSYAEPSDEE</sequence>
<dbReference type="EMBL" id="CP128986">
    <property type="protein sequence ID" value="WOC12565.1"/>
    <property type="molecule type" value="Genomic_DNA"/>
</dbReference>
<feature type="transmembrane region" description="Helical" evidence="1">
    <location>
        <begin position="104"/>
        <end position="130"/>
    </location>
</feature>
<protein>
    <submittedName>
        <fullName evidence="2">Uncharacterized protein</fullName>
    </submittedName>
</protein>
<name>A0AA97GVA8_9ACTN</name>